<name>A0ABN8D0R7_9STRA</name>
<evidence type="ECO:0000313" key="2">
    <source>
        <dbReference type="Proteomes" id="UP001158986"/>
    </source>
</evidence>
<protein>
    <submittedName>
        <fullName evidence="1">Uncharacterized protein</fullName>
    </submittedName>
</protein>
<accession>A0ABN8D0R7</accession>
<keyword evidence="2" id="KW-1185">Reference proteome</keyword>
<gene>
    <name evidence="1" type="ORF">PBS001_LOCUS3617</name>
</gene>
<comment type="caution">
    <text evidence="1">The sequence shown here is derived from an EMBL/GenBank/DDBJ whole genome shotgun (WGS) entry which is preliminary data.</text>
</comment>
<sequence>MRKTRRKIISRALSKGTRVASSSIDDTRFIDNFALDMPLDALEIAMSYSRRGSLINWQHCRRVAQGRFRAKMCLEVKPSTPTAAAILTMVEINSRSPSLLAFTPLGC</sequence>
<organism evidence="1 2">
    <name type="scientific">Peronospora belbahrii</name>
    <dbReference type="NCBI Taxonomy" id="622444"/>
    <lineage>
        <taxon>Eukaryota</taxon>
        <taxon>Sar</taxon>
        <taxon>Stramenopiles</taxon>
        <taxon>Oomycota</taxon>
        <taxon>Peronosporomycetes</taxon>
        <taxon>Peronosporales</taxon>
        <taxon>Peronosporaceae</taxon>
        <taxon>Peronospora</taxon>
    </lineage>
</organism>
<proteinExistence type="predicted"/>
<evidence type="ECO:0000313" key="1">
    <source>
        <dbReference type="EMBL" id="CAH0516983.1"/>
    </source>
</evidence>
<dbReference type="Proteomes" id="UP001158986">
    <property type="component" value="Unassembled WGS sequence"/>
</dbReference>
<reference evidence="1 2" key="1">
    <citation type="submission" date="2021-11" db="EMBL/GenBank/DDBJ databases">
        <authorList>
            <person name="Islam A."/>
            <person name="Islam S."/>
            <person name="Flora M.S."/>
            <person name="Rahman M."/>
            <person name="Ziaur R.M."/>
            <person name="Epstein J.H."/>
            <person name="Hassan M."/>
            <person name="Klassen M."/>
            <person name="Woodard K."/>
            <person name="Webb A."/>
            <person name="Webby R.J."/>
            <person name="El Zowalaty M.E."/>
        </authorList>
    </citation>
    <scope>NUCLEOTIDE SEQUENCE [LARGE SCALE GENOMIC DNA]</scope>
    <source>
        <strain evidence="1">Pbs1</strain>
    </source>
</reference>
<dbReference type="EMBL" id="CAKLCB010000218">
    <property type="protein sequence ID" value="CAH0516983.1"/>
    <property type="molecule type" value="Genomic_DNA"/>
</dbReference>